<evidence type="ECO:0000256" key="3">
    <source>
        <dbReference type="ARBA" id="ARBA00022448"/>
    </source>
</evidence>
<feature type="transmembrane region" description="Helical" evidence="25">
    <location>
        <begin position="1305"/>
        <end position="1324"/>
    </location>
</feature>
<keyword evidence="4 25" id="KW-0894">Sodium channel</keyword>
<feature type="region of interest" description="Disordered" evidence="26">
    <location>
        <begin position="1715"/>
        <end position="1738"/>
    </location>
</feature>
<evidence type="ECO:0000256" key="2">
    <source>
        <dbReference type="ARBA" id="ARBA00006764"/>
    </source>
</evidence>
<dbReference type="Gene3D" id="1.20.5.1190">
    <property type="entry name" value="iswi atpase"/>
    <property type="match status" value="1"/>
</dbReference>
<dbReference type="FunFam" id="1.20.120.350:FF:000003">
    <property type="entry name" value="Voltage-dependent sodium channel"/>
    <property type="match status" value="1"/>
</dbReference>
<keyword evidence="3 25" id="KW-0813">Transport</keyword>
<keyword evidence="10 25" id="KW-0851">Voltage-gated channel</keyword>
<evidence type="ECO:0000259" key="28">
    <source>
        <dbReference type="Pfam" id="PF06512"/>
    </source>
</evidence>
<evidence type="ECO:0000256" key="16">
    <source>
        <dbReference type="ARBA" id="ARBA00023180"/>
    </source>
</evidence>
<dbReference type="InterPro" id="IPR043203">
    <property type="entry name" value="VGCC_Ca_Na"/>
</dbReference>
<feature type="transmembrane region" description="Helical" evidence="25">
    <location>
        <begin position="1271"/>
        <end position="1293"/>
    </location>
</feature>
<evidence type="ECO:0000256" key="25">
    <source>
        <dbReference type="RuleBase" id="RU361132"/>
    </source>
</evidence>
<feature type="domain" description="Ion transport" evidence="27">
    <location>
        <begin position="918"/>
        <end position="1190"/>
    </location>
</feature>
<feature type="region of interest" description="Disordered" evidence="26">
    <location>
        <begin position="451"/>
        <end position="472"/>
    </location>
</feature>
<gene>
    <name evidence="30" type="primary">LOC101167997</name>
</gene>
<dbReference type="FunFam" id="1.20.120.350:FF:000005">
    <property type="entry name" value="Sodium channel protein"/>
    <property type="match status" value="1"/>
</dbReference>
<keyword evidence="7 25" id="KW-0812">Transmembrane</keyword>
<feature type="transmembrane region" description="Helical" evidence="25">
    <location>
        <begin position="388"/>
        <end position="415"/>
    </location>
</feature>
<dbReference type="Pfam" id="PF06512">
    <property type="entry name" value="Na_trans_assoc"/>
    <property type="match status" value="1"/>
</dbReference>
<feature type="domain" description="Ion transport" evidence="27">
    <location>
        <begin position="130"/>
        <end position="421"/>
    </location>
</feature>
<dbReference type="InterPro" id="IPR010526">
    <property type="entry name" value="Na_trans_assoc_dom"/>
</dbReference>
<feature type="transmembrane region" description="Helical" evidence="25">
    <location>
        <begin position="524"/>
        <end position="542"/>
    </location>
</feature>
<comment type="function">
    <text evidence="23">Pore-forming subunit of a voltage-gated sodium (Nav) channel that directly mediates the depolarizing phase of action potentials in excitable membranes. Navs, also called VGSCs (voltage-gated sodium channels) or VDSCs (voltage-dependent sodium channels), operate by switching between closed and open conformations depending on the voltage difference across the membrane. In the open conformation they allow Na(+) ions to selectively pass through the pore, along their electrochemical gradient. The influx of Na+ ions provokes membrane depolarization, initiating the propagation of electrical signals throughout cells and tissues.</text>
</comment>
<keyword evidence="14 25" id="KW-0472">Membrane</keyword>
<evidence type="ECO:0000256" key="17">
    <source>
        <dbReference type="ARBA" id="ARBA00023201"/>
    </source>
</evidence>
<evidence type="ECO:0000256" key="14">
    <source>
        <dbReference type="ARBA" id="ARBA00023136"/>
    </source>
</evidence>
<feature type="compositionally biased region" description="Basic and acidic residues" evidence="26">
    <location>
        <begin position="453"/>
        <end position="472"/>
    </location>
</feature>
<feature type="transmembrane region" description="Helical" evidence="25">
    <location>
        <begin position="248"/>
        <end position="267"/>
    </location>
</feature>
<feature type="transmembrane region" description="Helical" evidence="25">
    <location>
        <begin position="125"/>
        <end position="142"/>
    </location>
</feature>
<feature type="transmembrane region" description="Helical" evidence="25">
    <location>
        <begin position="722"/>
        <end position="747"/>
    </location>
</feature>
<feature type="transmembrane region" description="Helical" evidence="25">
    <location>
        <begin position="634"/>
        <end position="662"/>
    </location>
</feature>
<keyword evidence="31" id="KW-1185">Reference proteome</keyword>
<dbReference type="InterPro" id="IPR001696">
    <property type="entry name" value="Na_channel_asu"/>
</dbReference>
<feature type="domain" description="Ion transport" evidence="27">
    <location>
        <begin position="523"/>
        <end position="754"/>
    </location>
</feature>
<comment type="subunit">
    <text evidence="22">The channel consists of an ion conducting pore forming alpha-subunit regulated by one or more associated auxiliary subunits SCN1B, SCN2B and SCN3B; electrophysiological properties may vary depending on the type of the associated beta subunits. Found in a number of complexes with PRX, DYNLT1 and PDZD2. Interacts with proteins such as FSTL1, PRX, DYNLT1, PDZD2, S100A10 and many others. Interacts with NEDD4 and NEDD4L.</text>
</comment>
<keyword evidence="16" id="KW-0325">Glycoprotein</keyword>
<dbReference type="PANTHER" id="PTHR10037:SF208">
    <property type="entry name" value="SODIUM CHANNEL PROTEIN TYPE 10 SUBUNIT ALPHA"/>
    <property type="match status" value="1"/>
</dbReference>
<dbReference type="InterPro" id="IPR044564">
    <property type="entry name" value="Na_chnl_inactivation_gate"/>
</dbReference>
<dbReference type="FunFam" id="1.10.238.10:FF:000002">
    <property type="entry name" value="Sodium channel protein"/>
    <property type="match status" value="1"/>
</dbReference>
<dbReference type="Pfam" id="PF24609">
    <property type="entry name" value="IQ_SCN5A_C"/>
    <property type="match status" value="1"/>
</dbReference>
<dbReference type="Pfam" id="PF00520">
    <property type="entry name" value="Ion_trans"/>
    <property type="match status" value="4"/>
</dbReference>
<feature type="domain" description="SCN5A-like C-terminal IQ motif" evidence="29">
    <location>
        <begin position="1607"/>
        <end position="1638"/>
    </location>
</feature>
<sequence length="1738" mass="198980">HHDTLNTRIKPSPRHDSRWRRSALNRLFEQDLGDVELPRPRPDLEAGKQLPRIFADIPPHLLGVPLEDIDPFYFKDKRTFIVLNKGKAIFRFSATSALYIFSPFHPIRRLAIKILVHSYPYAQSFAQVVLFIMCTILTNCCFMAMSEPTPWAKYLEYTFTGIYTFESLIKILARGFCVGPFTFLRDPWNWLDFSVIVMAYVTEFVDLGNVSALRTFRVLRALKTISVIPGLKTIVGALIQAVKKLADVMILTVFCLSVFALIGLQLFMGNLRQKCVRTTAHCINGTLPTNTSFYCNNKTWTSIKEFTEDEDNYYKVEGAKDALICGNSSDAGKCPDGFECLKAGRNPNYGYTSFDTFGWAFLSLFRLMTQDYWENLYHQTLRSAGKTYMVFFVVVIFLGSFYLINLILAVVAMAYEEQNQATIAEACQKEKEFQLAMEILKKEQQVDGANTLEARRPAETDADASGRQRERSLLPRKCPHELEESHKKCHPCWYVFAHQYLVWECSPCWLRLKQLVKIMVTDPFLDLAITVCIVLNTLFMAMEHYPMTEEFNGMLTIGNLVFSGIFTAEMVLKVIALDPYYYFQTGWNIFDSIIVCLSLMELGLSDVEGLSVLRSFRLLRVFKLARSWPTLNTLIKIIGNSIGALGNLTLVLAIIVFIFAVVGMQLFGKNYQDCVCKISKDCSLPRWHMKDFFHSFLIVFRVLCGEWIETMWDCMEVAGQPLCILVFMLVMVIGNLVLLNLFLALLLSSFSSDNLSAPDDDGEMNNLHIAIHRITRGLAWLRRQVSLNGQIFPEDDSYMTNPDLTISVPIAPGESDTEFPEEEEEEEEEEGEGEEVQSEGEEGEVELEEVWRKKMHKLTNTPVKSSQSVLRICQVLYNFIVSPSVCVSRFQCCDIDTTAGLGKIWWRLRKTCFQIVEHSWFESFIIFMILLSSGALAFEDIYIEQRRMVKVVLEFADKIFTYIFILEMILKWLAYGFKKYFTNYWCWLDFFIVDISLLDQLAHLIPVNQVTTMRVLRTFRALRPLRAASRFAGIRVVVNALIGAIPSIMNVLLVCLIFWLIFSIMGVNLFAGKFGRCVSRSGYIHDFREINNKSECEAKNDTSQYYWTKVKVNFDNVGAGYLALLQVATFKGWMDIMYAAVDSRAVEEQPVKEINLYMYLYFVIFIIFGSFFTLNLFIGVIIDNFNQQKRKIRGQDIFMTEEQKKYYNAMKKLGSKKPQKPIPRPLNTLQGFFFDLVGKQAFDIIIMVLILFNMITMMVETDEQSPQMEKILYHVNLAFIVVFTIECLIKIVALRCYFFTIGWNIFDFVVVILSIVGIVLADIIEKYFVSPTLFRVIRLARIGRILRLIRGAKGIRTLLFALMMSLPALFNIGLLLFLVMFIYAIFGMANFAYVKRQAGIDDMFNFETFGNSMICLFQITTSAGWDSLLSPILNNSPEECDANIPHTGTTVRGNCGNPSVGITFFVTYIIISFLIVVNMYIAIILENFSVATEESTEPLSEDDFEMFYEVWEKFDPEATQFIEYAKLSDFADALSEPLRIAKPNRIKLISMDLPMVSGDKIHCLDILFAFTKRVLGESGEMDALKQQMEEKFMMANPSKISYEPITTTLRRKQEEVSATIIQRCYRRHLMIRQVKAASYLYRQITTPQHATEDDDAPEKEGLIATMMKENYVSSLLRIERSTTISSPSSPPSYNSVTRAASEIYHPLAVKTETVVETSAEELSNQSAVQPKTQTDTEP</sequence>
<feature type="transmembrane region" description="Helical" evidence="25">
    <location>
        <begin position="959"/>
        <end position="975"/>
    </location>
</feature>
<keyword evidence="18 25" id="KW-0407">Ion channel</keyword>
<keyword evidence="17 25" id="KW-0739">Sodium transport</keyword>
<feature type="domain" description="Sodium ion transport-associated" evidence="28">
    <location>
        <begin position="796"/>
        <end position="914"/>
    </location>
</feature>
<comment type="subunit">
    <text evidence="24">Voltage-gated sodium (Nav) channels consist of an ion-conducting alpha subunit which is functional on its own associated with regulatory beta subunits.</text>
</comment>
<evidence type="ECO:0000256" key="12">
    <source>
        <dbReference type="ARBA" id="ARBA00023053"/>
    </source>
</evidence>
<evidence type="ECO:0000256" key="21">
    <source>
        <dbReference type="ARBA" id="ARBA00038083"/>
    </source>
</evidence>
<dbReference type="GO" id="GO:0005248">
    <property type="term" value="F:voltage-gated sodium channel activity"/>
    <property type="evidence" value="ECO:0007669"/>
    <property type="project" value="InterPro"/>
</dbReference>
<evidence type="ECO:0000256" key="15">
    <source>
        <dbReference type="ARBA" id="ARBA00023157"/>
    </source>
</evidence>
<reference evidence="30" key="2">
    <citation type="submission" date="2025-08" db="UniProtKB">
        <authorList>
            <consortium name="Ensembl"/>
        </authorList>
    </citation>
    <scope>IDENTIFICATION</scope>
    <source>
        <strain evidence="30">Hd-rR</strain>
    </source>
</reference>
<dbReference type="Bgee" id="ENSORLG00000003273">
    <property type="expression patterns" value="Expressed in heart and 7 other cell types or tissues"/>
</dbReference>
<evidence type="ECO:0000256" key="22">
    <source>
        <dbReference type="ARBA" id="ARBA00047025"/>
    </source>
</evidence>
<feature type="transmembrane region" description="Helical" evidence="25">
    <location>
        <begin position="193"/>
        <end position="213"/>
    </location>
</feature>
<evidence type="ECO:0000256" key="10">
    <source>
        <dbReference type="ARBA" id="ARBA00022882"/>
    </source>
</evidence>
<feature type="transmembrane region" description="Helical" evidence="25">
    <location>
        <begin position="1241"/>
        <end position="1259"/>
    </location>
</feature>
<dbReference type="InterPro" id="IPR027359">
    <property type="entry name" value="Volt_channel_dom_sf"/>
</dbReference>
<evidence type="ECO:0000256" key="20">
    <source>
        <dbReference type="ARBA" id="ARBA00036239"/>
    </source>
</evidence>
<dbReference type="Gene3D" id="1.10.287.70">
    <property type="match status" value="4"/>
</dbReference>
<dbReference type="GeneTree" id="ENSGT00940000154992"/>
<evidence type="ECO:0000313" key="30">
    <source>
        <dbReference type="Ensembl" id="ENSORLP00000034156.1"/>
    </source>
</evidence>
<reference evidence="30 31" key="1">
    <citation type="journal article" date="2007" name="Nature">
        <title>The medaka draft genome and insights into vertebrate genome evolution.</title>
        <authorList>
            <person name="Kasahara M."/>
            <person name="Naruse K."/>
            <person name="Sasaki S."/>
            <person name="Nakatani Y."/>
            <person name="Qu W."/>
            <person name="Ahsan B."/>
            <person name="Yamada T."/>
            <person name="Nagayasu Y."/>
            <person name="Doi K."/>
            <person name="Kasai Y."/>
            <person name="Jindo T."/>
            <person name="Kobayashi D."/>
            <person name="Shimada A."/>
            <person name="Toyoda A."/>
            <person name="Kuroki Y."/>
            <person name="Fujiyama A."/>
            <person name="Sasaki T."/>
            <person name="Shimizu A."/>
            <person name="Asakawa S."/>
            <person name="Shimizu N."/>
            <person name="Hashimoto S."/>
            <person name="Yang J."/>
            <person name="Lee Y."/>
            <person name="Matsushima K."/>
            <person name="Sugano S."/>
            <person name="Sakaizumi M."/>
            <person name="Narita T."/>
            <person name="Ohishi K."/>
            <person name="Haga S."/>
            <person name="Ohta F."/>
            <person name="Nomoto H."/>
            <person name="Nogata K."/>
            <person name="Morishita T."/>
            <person name="Endo T."/>
            <person name="Shin-I T."/>
            <person name="Takeda H."/>
            <person name="Morishita S."/>
            <person name="Kohara Y."/>
        </authorList>
    </citation>
    <scope>NUCLEOTIDE SEQUENCE [LARGE SCALE GENOMIC DNA]</scope>
    <source>
        <strain evidence="30 31">Hd-rR</strain>
    </source>
</reference>
<evidence type="ECO:0000259" key="29">
    <source>
        <dbReference type="Pfam" id="PF24609"/>
    </source>
</evidence>
<name>A0A3B3HR66_ORYLA</name>
<evidence type="ECO:0000256" key="6">
    <source>
        <dbReference type="ARBA" id="ARBA00022553"/>
    </source>
</evidence>
<dbReference type="FunFam" id="1.10.287.70:FF:000001">
    <property type="entry name" value="Sodium channel protein"/>
    <property type="match status" value="1"/>
</dbReference>
<dbReference type="SMART" id="SM00015">
    <property type="entry name" value="IQ"/>
    <property type="match status" value="1"/>
</dbReference>
<evidence type="ECO:0000256" key="23">
    <source>
        <dbReference type="ARBA" id="ARBA00055248"/>
    </source>
</evidence>
<evidence type="ECO:0000256" key="8">
    <source>
        <dbReference type="ARBA" id="ARBA00022737"/>
    </source>
</evidence>
<evidence type="ECO:0000256" key="24">
    <source>
        <dbReference type="ARBA" id="ARBA00064899"/>
    </source>
</evidence>
<dbReference type="PANTHER" id="PTHR10037">
    <property type="entry name" value="VOLTAGE-GATED CATION CHANNEL CALCIUM AND SODIUM"/>
    <property type="match status" value="1"/>
</dbReference>
<evidence type="ECO:0000313" key="31">
    <source>
        <dbReference type="Proteomes" id="UP000001038"/>
    </source>
</evidence>
<comment type="similarity">
    <text evidence="21">Belongs to the sodium channel (TC 1.A.1.10) family. Nav1.4/SCN4A subfamily.</text>
</comment>
<dbReference type="FunFam" id="1.10.287.70:FF:000006">
    <property type="entry name" value="Sodium channel protein"/>
    <property type="match status" value="1"/>
</dbReference>
<comment type="caution">
    <text evidence="25">Lacks conserved residue(s) required for the propagation of feature annotation.</text>
</comment>
<keyword evidence="8" id="KW-0677">Repeat</keyword>
<protein>
    <recommendedName>
        <fullName evidence="25">Sodium channel protein</fullName>
    </recommendedName>
</protein>
<feature type="region of interest" description="Disordered" evidence="26">
    <location>
        <begin position="809"/>
        <end position="844"/>
    </location>
</feature>
<dbReference type="CDD" id="cd13433">
    <property type="entry name" value="Na_channel_gate"/>
    <property type="match status" value="1"/>
</dbReference>
<dbReference type="FunFam" id="1.20.120.350:FF:000004">
    <property type="entry name" value="Sodium channel protein"/>
    <property type="match status" value="1"/>
</dbReference>
<evidence type="ECO:0000256" key="18">
    <source>
        <dbReference type="ARBA" id="ARBA00023303"/>
    </source>
</evidence>
<comment type="function">
    <text evidence="25">Mediates the voltage-dependent sodium ion permeability of excitable membranes. Assuming opened or closed conformations in response to the voltage difference across the membrane, the protein forms a sodium-selective channel through which Na(+) ions may pass in accordance with their electrochemical gradient.</text>
</comment>
<evidence type="ECO:0000256" key="9">
    <source>
        <dbReference type="ARBA" id="ARBA00022843"/>
    </source>
</evidence>
<feature type="domain" description="Ion transport" evidence="27">
    <location>
        <begin position="1240"/>
        <end position="1495"/>
    </location>
</feature>
<dbReference type="Proteomes" id="UP000001038">
    <property type="component" value="Chromosome 20"/>
</dbReference>
<dbReference type="InterPro" id="IPR058542">
    <property type="entry name" value="IQ_SCN5A_C"/>
</dbReference>
<feature type="transmembrane region" description="Helical" evidence="25">
    <location>
        <begin position="1051"/>
        <end position="1071"/>
    </location>
</feature>
<evidence type="ECO:0000256" key="11">
    <source>
        <dbReference type="ARBA" id="ARBA00022989"/>
    </source>
</evidence>
<feature type="transmembrane region" description="Helical" evidence="25">
    <location>
        <begin position="554"/>
        <end position="577"/>
    </location>
</feature>
<dbReference type="InterPro" id="IPR000048">
    <property type="entry name" value="IQ_motif_EF-hand-BS"/>
</dbReference>
<keyword evidence="6" id="KW-0597">Phosphoprotein</keyword>
<feature type="transmembrane region" description="Helical" evidence="25">
    <location>
        <begin position="1462"/>
        <end position="1485"/>
    </location>
</feature>
<proteinExistence type="inferred from homology"/>
<comment type="function">
    <text evidence="19">Tetrodotoxin-resistant channel that mediates the voltage-dependent sodium ion permeability of excitable membranes. Assuming opened or closed conformations in response to the voltage difference across the membrane, the protein forms a sodium-selective channel through which sodium ions may pass in accordance with their electrochemical gradient. Plays a role in neuropathic pain mechanisms.</text>
</comment>
<evidence type="ECO:0000256" key="13">
    <source>
        <dbReference type="ARBA" id="ARBA00023065"/>
    </source>
</evidence>
<feature type="compositionally biased region" description="Acidic residues" evidence="26">
    <location>
        <begin position="815"/>
        <end position="844"/>
    </location>
</feature>
<organism evidence="30 31">
    <name type="scientific">Oryzias latipes</name>
    <name type="common">Japanese rice fish</name>
    <name type="synonym">Japanese killifish</name>
    <dbReference type="NCBI Taxonomy" id="8090"/>
    <lineage>
        <taxon>Eukaryota</taxon>
        <taxon>Metazoa</taxon>
        <taxon>Chordata</taxon>
        <taxon>Craniata</taxon>
        <taxon>Vertebrata</taxon>
        <taxon>Euteleostomi</taxon>
        <taxon>Actinopterygii</taxon>
        <taxon>Neopterygii</taxon>
        <taxon>Teleostei</taxon>
        <taxon>Neoteleostei</taxon>
        <taxon>Acanthomorphata</taxon>
        <taxon>Ovalentaria</taxon>
        <taxon>Atherinomorphae</taxon>
        <taxon>Beloniformes</taxon>
        <taxon>Adrianichthyidae</taxon>
        <taxon>Oryziinae</taxon>
        <taxon>Oryzias</taxon>
    </lineage>
</organism>
<keyword evidence="13 25" id="KW-0406">Ion transport</keyword>
<dbReference type="InterPro" id="IPR005821">
    <property type="entry name" value="Ion_trans_dom"/>
</dbReference>
<feature type="transmembrane region" description="Helical" evidence="25">
    <location>
        <begin position="225"/>
        <end position="242"/>
    </location>
</feature>
<feature type="transmembrane region" description="Helical" evidence="25">
    <location>
        <begin position="920"/>
        <end position="938"/>
    </location>
</feature>
<dbReference type="SUPFAM" id="SSF81324">
    <property type="entry name" value="Voltage-gated potassium channels"/>
    <property type="match status" value="4"/>
</dbReference>
<dbReference type="Ensembl" id="ENSORLT00000040115.1">
    <property type="protein sequence ID" value="ENSORLP00000034156.1"/>
    <property type="gene ID" value="ENSORLG00000003273.2"/>
</dbReference>
<dbReference type="PRINTS" id="PR00170">
    <property type="entry name" value="NACHANNEL"/>
</dbReference>
<dbReference type="Gene3D" id="1.10.238.10">
    <property type="entry name" value="EF-hand"/>
    <property type="match status" value="1"/>
</dbReference>
<evidence type="ECO:0000256" key="1">
    <source>
        <dbReference type="ARBA" id="ARBA00004651"/>
    </source>
</evidence>
<evidence type="ECO:0000259" key="27">
    <source>
        <dbReference type="Pfam" id="PF00520"/>
    </source>
</evidence>
<evidence type="ECO:0000256" key="26">
    <source>
        <dbReference type="SAM" id="MobiDB-lite"/>
    </source>
</evidence>
<dbReference type="Gene3D" id="1.20.120.350">
    <property type="entry name" value="Voltage-gated potassium channels. Chain C"/>
    <property type="match status" value="4"/>
</dbReference>
<feature type="transmembrane region" description="Helical" evidence="25">
    <location>
        <begin position="1159"/>
        <end position="1182"/>
    </location>
</feature>
<dbReference type="FunFam" id="1.20.5.1190:FF:000001">
    <property type="entry name" value="Sodium channel protein"/>
    <property type="match status" value="1"/>
</dbReference>
<accession>A0A3B3HR66</accession>
<keyword evidence="15" id="KW-1015">Disulfide bond</keyword>
<evidence type="ECO:0000256" key="19">
    <source>
        <dbReference type="ARBA" id="ARBA00025291"/>
    </source>
</evidence>
<feature type="transmembrane region" description="Helical" evidence="25">
    <location>
        <begin position="1372"/>
        <end position="1394"/>
    </location>
</feature>
<keyword evidence="5" id="KW-1003">Cell membrane</keyword>
<dbReference type="FunFam" id="1.20.120.350:FF:000002">
    <property type="entry name" value="Sodium channel protein"/>
    <property type="match status" value="1"/>
</dbReference>
<comment type="catalytic activity">
    <reaction evidence="20">
        <text>Na(+)(in) = Na(+)(out)</text>
        <dbReference type="Rhea" id="RHEA:34963"/>
        <dbReference type="ChEBI" id="CHEBI:29101"/>
    </reaction>
</comment>
<reference evidence="30" key="3">
    <citation type="submission" date="2025-09" db="UniProtKB">
        <authorList>
            <consortium name="Ensembl"/>
        </authorList>
    </citation>
    <scope>IDENTIFICATION</scope>
    <source>
        <strain evidence="30">Hd-rR</strain>
    </source>
</reference>
<comment type="subcellular location">
    <subcellularLocation>
        <location evidence="1 25">Cell membrane</location>
        <topology evidence="1 25">Multi-pass membrane protein</topology>
    </subcellularLocation>
</comment>
<evidence type="ECO:0000256" key="4">
    <source>
        <dbReference type="ARBA" id="ARBA00022461"/>
    </source>
</evidence>
<evidence type="ECO:0000256" key="7">
    <source>
        <dbReference type="ARBA" id="ARBA00022692"/>
    </source>
</evidence>
<dbReference type="GO" id="GO:0001518">
    <property type="term" value="C:voltage-gated sodium channel complex"/>
    <property type="evidence" value="ECO:0007669"/>
    <property type="project" value="UniProtKB-UniRule"/>
</dbReference>
<comment type="similarity">
    <text evidence="2">Belongs to the sodium channel (TC 1.A.1.10) family. Nav1.8/SCN10A subfamily.</text>
</comment>
<keyword evidence="9" id="KW-0832">Ubl conjugation</keyword>
<keyword evidence="12 25" id="KW-0915">Sodium</keyword>
<keyword evidence="11 25" id="KW-1133">Transmembrane helix</keyword>
<evidence type="ECO:0000256" key="5">
    <source>
        <dbReference type="ARBA" id="ARBA00022475"/>
    </source>
</evidence>